<keyword evidence="6 8" id="KW-0315">Glutamine amidotransferase</keyword>
<feature type="active site" evidence="8">
    <location>
        <position position="336"/>
    </location>
</feature>
<accession>A0A1Q2L2P6</accession>
<keyword evidence="8" id="KW-0665">Pyrimidine biosynthesis</keyword>
<dbReference type="InterPro" id="IPR017926">
    <property type="entry name" value="GATASE"/>
</dbReference>
<comment type="catalytic activity">
    <reaction evidence="7 8">
        <text>hydrogencarbonate + L-glutamine + 2 ATP + H2O = carbamoyl phosphate + L-glutamate + 2 ADP + phosphate + 2 H(+)</text>
        <dbReference type="Rhea" id="RHEA:18633"/>
        <dbReference type="ChEBI" id="CHEBI:15377"/>
        <dbReference type="ChEBI" id="CHEBI:15378"/>
        <dbReference type="ChEBI" id="CHEBI:17544"/>
        <dbReference type="ChEBI" id="CHEBI:29985"/>
        <dbReference type="ChEBI" id="CHEBI:30616"/>
        <dbReference type="ChEBI" id="CHEBI:43474"/>
        <dbReference type="ChEBI" id="CHEBI:58228"/>
        <dbReference type="ChEBI" id="CHEBI:58359"/>
        <dbReference type="ChEBI" id="CHEBI:456216"/>
        <dbReference type="EC" id="6.3.5.5"/>
    </reaction>
</comment>
<dbReference type="SUPFAM" id="SSF52021">
    <property type="entry name" value="Carbamoyl phosphate synthetase, small subunit N-terminal domain"/>
    <property type="match status" value="1"/>
</dbReference>
<dbReference type="NCBIfam" id="NF009475">
    <property type="entry name" value="PRK12838.1"/>
    <property type="match status" value="1"/>
</dbReference>
<dbReference type="Proteomes" id="UP000188184">
    <property type="component" value="Chromosome"/>
</dbReference>
<comment type="catalytic activity">
    <reaction evidence="8">
        <text>L-glutamine + H2O = L-glutamate + NH4(+)</text>
        <dbReference type="Rhea" id="RHEA:15889"/>
        <dbReference type="ChEBI" id="CHEBI:15377"/>
        <dbReference type="ChEBI" id="CHEBI:28938"/>
        <dbReference type="ChEBI" id="CHEBI:29985"/>
        <dbReference type="ChEBI" id="CHEBI:58359"/>
    </reaction>
</comment>
<gene>
    <name evidence="8" type="primary">carA</name>
    <name evidence="10" type="ORF">B0X71_17305</name>
</gene>
<dbReference type="GO" id="GO:0005524">
    <property type="term" value="F:ATP binding"/>
    <property type="evidence" value="ECO:0007669"/>
    <property type="project" value="UniProtKB-UniRule"/>
</dbReference>
<dbReference type="PROSITE" id="PS51273">
    <property type="entry name" value="GATASE_TYPE_1"/>
    <property type="match status" value="1"/>
</dbReference>
<evidence type="ECO:0000256" key="8">
    <source>
        <dbReference type="HAMAP-Rule" id="MF_01209"/>
    </source>
</evidence>
<keyword evidence="4 8" id="KW-0547">Nucleotide-binding</keyword>
<dbReference type="GO" id="GO:0004359">
    <property type="term" value="F:glutaminase activity"/>
    <property type="evidence" value="ECO:0007669"/>
    <property type="project" value="RHEA"/>
</dbReference>
<proteinExistence type="inferred from homology"/>
<dbReference type="UniPathway" id="UPA00070">
    <property type="reaction ID" value="UER00115"/>
</dbReference>
<evidence type="ECO:0000256" key="1">
    <source>
        <dbReference type="ARBA" id="ARBA00005077"/>
    </source>
</evidence>
<feature type="region of interest" description="CPSase" evidence="8">
    <location>
        <begin position="1"/>
        <end position="175"/>
    </location>
</feature>
<comment type="function">
    <text evidence="8">Small subunit of the glutamine-dependent carbamoyl phosphate synthetase (CPSase). CPSase catalyzes the formation of carbamoyl phosphate from the ammonia moiety of glutamine, carbonate, and phosphate donated by ATP, constituting the first step of 2 biosynthetic pathways, one leading to arginine and/or urea and the other to pyrimidine nucleotides. The small subunit (glutamine amidotransferase) binds and cleaves glutamine to supply the large subunit with the substrate ammonia.</text>
</comment>
<dbReference type="InterPro" id="IPR006274">
    <property type="entry name" value="CarbamoylP_synth_ssu"/>
</dbReference>
<dbReference type="PRINTS" id="PR00096">
    <property type="entry name" value="GATASE"/>
</dbReference>
<dbReference type="InterPro" id="IPR036480">
    <property type="entry name" value="CarbP_synth_ssu_N_sf"/>
</dbReference>
<comment type="subunit">
    <text evidence="8">Composed of two chains; the small (or glutamine) chain promotes the hydrolysis of glutamine to ammonia, which is used by the large (or ammonia) chain to synthesize carbamoyl phosphate. Tetramer of heterodimers (alpha,beta)4.</text>
</comment>
<evidence type="ECO:0000259" key="9">
    <source>
        <dbReference type="SMART" id="SM01097"/>
    </source>
</evidence>
<feature type="binding site" evidence="8">
    <location>
        <position position="48"/>
    </location>
    <ligand>
        <name>L-glutamine</name>
        <dbReference type="ChEBI" id="CHEBI:58359"/>
    </ligand>
</feature>
<dbReference type="InterPro" id="IPR002474">
    <property type="entry name" value="CarbamoylP_synth_ssu_N"/>
</dbReference>
<dbReference type="UniPathway" id="UPA00068">
    <property type="reaction ID" value="UER00171"/>
</dbReference>
<dbReference type="GO" id="GO:0006526">
    <property type="term" value="P:L-arginine biosynthetic process"/>
    <property type="evidence" value="ECO:0007669"/>
    <property type="project" value="UniProtKB-UniRule"/>
</dbReference>
<feature type="active site" description="Nucleophile" evidence="8">
    <location>
        <position position="251"/>
    </location>
</feature>
<dbReference type="InterPro" id="IPR035686">
    <property type="entry name" value="CPSase_GATase1"/>
</dbReference>
<dbReference type="EC" id="6.3.5.5" evidence="8"/>
<dbReference type="AlphaFoldDB" id="A0A1Q2L2P6"/>
<dbReference type="GO" id="GO:0006207">
    <property type="term" value="P:'de novo' pyrimidine nucleobase biosynthetic process"/>
    <property type="evidence" value="ECO:0007669"/>
    <property type="project" value="InterPro"/>
</dbReference>
<evidence type="ECO:0000256" key="7">
    <source>
        <dbReference type="ARBA" id="ARBA00048816"/>
    </source>
</evidence>
<dbReference type="EMBL" id="CP019640">
    <property type="protein sequence ID" value="AQQ54686.1"/>
    <property type="molecule type" value="Genomic_DNA"/>
</dbReference>
<sequence>MEEITGYLVLSTGDVLEGKWLGDTNATEGEVVFNTAMTGYQEVMTDPSYAGQIVAMTYPLIGNYGFSDLDFESLVPSLAGLIISHPCRTPNHFQQDFTLEDMINRYHIPALYDIDTRALTRIIRSEGEVYGRITSDPEAFPVQQSVDPELVRKVSIQETATVSSKSGNWSELSDPHVVVYDFGCKHSITHTLAELGCRVTIVPFDTAPDVVDSLQPDGIVLSNGPGNPADLAHLTETIKKVTDTYPTLGICLGHQLIALSHGGRTERLPYGHRGSNHPVKDLTTGKVFITSQNHGYVVDMESVEPDQWQISHVNVNDRSVEGLMHRTKPVMGVQFHPEAHPGPVDTYGVFTDFLRTIPVGKEKRHA</sequence>
<organism evidence="10 11">
    <name type="scientific">Planococcus lenghuensis</name>
    <dbReference type="NCBI Taxonomy" id="2213202"/>
    <lineage>
        <taxon>Bacteria</taxon>
        <taxon>Bacillati</taxon>
        <taxon>Bacillota</taxon>
        <taxon>Bacilli</taxon>
        <taxon>Bacillales</taxon>
        <taxon>Caryophanaceae</taxon>
        <taxon>Planococcus</taxon>
    </lineage>
</organism>
<feature type="binding site" evidence="8">
    <location>
        <position position="226"/>
    </location>
    <ligand>
        <name>L-glutamine</name>
        <dbReference type="ChEBI" id="CHEBI:58359"/>
    </ligand>
</feature>
<dbReference type="PANTHER" id="PTHR43418">
    <property type="entry name" value="MULTIFUNCTIONAL TRYPTOPHAN BIOSYNTHESIS PROTEIN-RELATED"/>
    <property type="match status" value="1"/>
</dbReference>
<keyword evidence="11" id="KW-1185">Reference proteome</keyword>
<evidence type="ECO:0000256" key="6">
    <source>
        <dbReference type="ARBA" id="ARBA00022962"/>
    </source>
</evidence>
<dbReference type="GO" id="GO:0004088">
    <property type="term" value="F:carbamoyl-phosphate synthase (glutamine-hydrolyzing) activity"/>
    <property type="evidence" value="ECO:0007669"/>
    <property type="project" value="UniProtKB-UniRule"/>
</dbReference>
<dbReference type="CDD" id="cd01744">
    <property type="entry name" value="GATase1_CPSase"/>
    <property type="match status" value="1"/>
</dbReference>
<dbReference type="PRINTS" id="PR00099">
    <property type="entry name" value="CPSGATASE"/>
</dbReference>
<feature type="binding site" evidence="8">
    <location>
        <position position="295"/>
    </location>
    <ligand>
        <name>L-glutamine</name>
        <dbReference type="ChEBI" id="CHEBI:58359"/>
    </ligand>
</feature>
<evidence type="ECO:0000313" key="10">
    <source>
        <dbReference type="EMBL" id="AQQ54686.1"/>
    </source>
</evidence>
<evidence type="ECO:0000313" key="11">
    <source>
        <dbReference type="Proteomes" id="UP000188184"/>
    </source>
</evidence>
<dbReference type="PANTHER" id="PTHR43418:SF7">
    <property type="entry name" value="CARBAMOYL-PHOSPHATE SYNTHASE SMALL CHAIN"/>
    <property type="match status" value="1"/>
</dbReference>
<comment type="similarity">
    <text evidence="2 8">Belongs to the CarA family.</text>
</comment>
<dbReference type="Gene3D" id="3.50.30.20">
    <property type="entry name" value="Carbamoyl-phosphate synthase small subunit, N-terminal domain"/>
    <property type="match status" value="1"/>
</dbReference>
<dbReference type="KEGG" id="pmar:B0X71_17305"/>
<dbReference type="GO" id="GO:0006541">
    <property type="term" value="P:glutamine metabolic process"/>
    <property type="evidence" value="ECO:0007669"/>
    <property type="project" value="InterPro"/>
</dbReference>
<dbReference type="Gene3D" id="3.40.50.880">
    <property type="match status" value="1"/>
</dbReference>
<feature type="domain" description="Carbamoyl-phosphate synthase small subunit N-terminal" evidence="9">
    <location>
        <begin position="4"/>
        <end position="134"/>
    </location>
</feature>
<dbReference type="GO" id="GO:0044205">
    <property type="term" value="P:'de novo' UMP biosynthetic process"/>
    <property type="evidence" value="ECO:0007669"/>
    <property type="project" value="UniProtKB-UniRule"/>
</dbReference>
<dbReference type="RefSeq" id="WP_077590586.1">
    <property type="nucleotide sequence ID" value="NZ_CP019640.1"/>
</dbReference>
<dbReference type="InterPro" id="IPR029062">
    <property type="entry name" value="Class_I_gatase-like"/>
</dbReference>
<keyword evidence="5 8" id="KW-0067">ATP-binding</keyword>
<dbReference type="Pfam" id="PF00988">
    <property type="entry name" value="CPSase_sm_chain"/>
    <property type="match status" value="1"/>
</dbReference>
<keyword evidence="8" id="KW-0055">Arginine biosynthesis</keyword>
<comment type="pathway">
    <text evidence="8">Pyrimidine metabolism; UMP biosynthesis via de novo pathway; (S)-dihydroorotate from bicarbonate: step 1/3.</text>
</comment>
<comment type="pathway">
    <text evidence="1 8">Amino-acid biosynthesis; L-arginine biosynthesis; carbamoyl phosphate from bicarbonate: step 1/1.</text>
</comment>
<name>A0A1Q2L2P6_9BACL</name>
<keyword evidence="8" id="KW-0028">Amino-acid biosynthesis</keyword>
<dbReference type="NCBIfam" id="TIGR01368">
    <property type="entry name" value="CPSaseIIsmall"/>
    <property type="match status" value="1"/>
</dbReference>
<evidence type="ECO:0000256" key="5">
    <source>
        <dbReference type="ARBA" id="ARBA00022840"/>
    </source>
</evidence>
<dbReference type="Pfam" id="PF00117">
    <property type="entry name" value="GATase"/>
    <property type="match status" value="1"/>
</dbReference>
<protein>
    <recommendedName>
        <fullName evidence="8">Carbamoyl phosphate synthase small chain</fullName>
        <ecNumber evidence="8">6.3.5.5</ecNumber>
    </recommendedName>
    <alternativeName>
        <fullName evidence="8">Carbamoyl phosphate synthetase glutamine chain</fullName>
    </alternativeName>
</protein>
<evidence type="ECO:0000256" key="2">
    <source>
        <dbReference type="ARBA" id="ARBA00007800"/>
    </source>
</evidence>
<reference evidence="10 11" key="1">
    <citation type="submission" date="2017-02" db="EMBL/GenBank/DDBJ databases">
        <title>The complete genomic sequence of a novel cold adapted crude oil-degrading bacterium Planococcus qaidamina Y42.</title>
        <authorList>
            <person name="Yang R."/>
        </authorList>
    </citation>
    <scope>NUCLEOTIDE SEQUENCE [LARGE SCALE GENOMIC DNA]</scope>
    <source>
        <strain evidence="10 11">Y42</strain>
    </source>
</reference>
<dbReference type="PRINTS" id="PR00097">
    <property type="entry name" value="ANTSNTHASEII"/>
</dbReference>
<dbReference type="SUPFAM" id="SSF52317">
    <property type="entry name" value="Class I glutamine amidotransferase-like"/>
    <property type="match status" value="1"/>
</dbReference>
<keyword evidence="3 8" id="KW-0436">Ligase</keyword>
<feature type="active site" evidence="8">
    <location>
        <position position="338"/>
    </location>
</feature>
<feature type="binding site" evidence="8">
    <location>
        <position position="252"/>
    </location>
    <ligand>
        <name>L-glutamine</name>
        <dbReference type="ChEBI" id="CHEBI:58359"/>
    </ligand>
</feature>
<feature type="binding site" evidence="8">
    <location>
        <position position="293"/>
    </location>
    <ligand>
        <name>L-glutamine</name>
        <dbReference type="ChEBI" id="CHEBI:58359"/>
    </ligand>
</feature>
<dbReference type="InterPro" id="IPR050472">
    <property type="entry name" value="Anth_synth/Amidotransfase"/>
</dbReference>
<feature type="binding site" evidence="8">
    <location>
        <position position="224"/>
    </location>
    <ligand>
        <name>L-glutamine</name>
        <dbReference type="ChEBI" id="CHEBI:58359"/>
    </ligand>
</feature>
<evidence type="ECO:0000256" key="3">
    <source>
        <dbReference type="ARBA" id="ARBA00022598"/>
    </source>
</evidence>
<feature type="binding site" evidence="8">
    <location>
        <position position="255"/>
    </location>
    <ligand>
        <name>L-glutamine</name>
        <dbReference type="ChEBI" id="CHEBI:58359"/>
    </ligand>
</feature>
<feature type="binding site" evidence="8">
    <location>
        <position position="296"/>
    </location>
    <ligand>
        <name>L-glutamine</name>
        <dbReference type="ChEBI" id="CHEBI:58359"/>
    </ligand>
</feature>
<evidence type="ECO:0000256" key="4">
    <source>
        <dbReference type="ARBA" id="ARBA00022741"/>
    </source>
</evidence>
<dbReference type="SMART" id="SM01097">
    <property type="entry name" value="CPSase_sm_chain"/>
    <property type="match status" value="1"/>
</dbReference>
<dbReference type="OrthoDB" id="9804328at2"/>
<dbReference type="HAMAP" id="MF_01209">
    <property type="entry name" value="CPSase_S_chain"/>
    <property type="match status" value="1"/>
</dbReference>